<evidence type="ECO:0000313" key="2">
    <source>
        <dbReference type="Proteomes" id="UP000054314"/>
    </source>
</evidence>
<gene>
    <name evidence="1" type="ORF">N869_02160</name>
</gene>
<evidence type="ECO:0000313" key="1">
    <source>
        <dbReference type="EMBL" id="KGM12027.1"/>
    </source>
</evidence>
<dbReference type="EMBL" id="AXCZ01000101">
    <property type="protein sequence ID" value="KGM12027.1"/>
    <property type="molecule type" value="Genomic_DNA"/>
</dbReference>
<name>A0A0A0BWE5_9CELL</name>
<organism evidence="1 2">
    <name type="scientific">Cellulomonas bogoriensis 69B4 = DSM 16987</name>
    <dbReference type="NCBI Taxonomy" id="1386082"/>
    <lineage>
        <taxon>Bacteria</taxon>
        <taxon>Bacillati</taxon>
        <taxon>Actinomycetota</taxon>
        <taxon>Actinomycetes</taxon>
        <taxon>Micrococcales</taxon>
        <taxon>Cellulomonadaceae</taxon>
        <taxon>Cellulomonas</taxon>
    </lineage>
</organism>
<dbReference type="Proteomes" id="UP000054314">
    <property type="component" value="Unassembled WGS sequence"/>
</dbReference>
<accession>A0A0A0BWE5</accession>
<comment type="caution">
    <text evidence="1">The sequence shown here is derived from an EMBL/GenBank/DDBJ whole genome shotgun (WGS) entry which is preliminary data.</text>
</comment>
<sequence>MADLEHARVAKTHLQHVLKESVHVRGVGIAPTGDGYCLQVNVRADADAHDVPSEVDGVKVLVKVVGELRPRL</sequence>
<protein>
    <submittedName>
        <fullName evidence="1">Uncharacterized protein</fullName>
    </submittedName>
</protein>
<reference evidence="1 2" key="1">
    <citation type="submission" date="2013-08" db="EMBL/GenBank/DDBJ databases">
        <title>Genome sequencing of Cellulomonas bogoriensis 69B4.</title>
        <authorList>
            <person name="Chen F."/>
            <person name="Li Y."/>
            <person name="Wang G."/>
        </authorList>
    </citation>
    <scope>NUCLEOTIDE SEQUENCE [LARGE SCALE GENOMIC DNA]</scope>
    <source>
        <strain evidence="1 2">69B4</strain>
    </source>
</reference>
<dbReference type="OrthoDB" id="4829751at2"/>
<dbReference type="RefSeq" id="WP_035060923.1">
    <property type="nucleotide sequence ID" value="NZ_AXCZ01000101.1"/>
</dbReference>
<proteinExistence type="predicted"/>
<dbReference type="AlphaFoldDB" id="A0A0A0BWE5"/>
<keyword evidence="2" id="KW-1185">Reference proteome</keyword>